<reference evidence="1 2" key="1">
    <citation type="submission" date="2018-04" db="EMBL/GenBank/DDBJ databases">
        <authorList>
            <person name="Vogel A."/>
        </authorList>
    </citation>
    <scope>NUCLEOTIDE SEQUENCE [LARGE SCALE GENOMIC DNA]</scope>
</reference>
<accession>A0A484MD51</accession>
<proteinExistence type="predicted"/>
<organism evidence="1 2">
    <name type="scientific">Cuscuta campestris</name>
    <dbReference type="NCBI Taxonomy" id="132261"/>
    <lineage>
        <taxon>Eukaryota</taxon>
        <taxon>Viridiplantae</taxon>
        <taxon>Streptophyta</taxon>
        <taxon>Embryophyta</taxon>
        <taxon>Tracheophyta</taxon>
        <taxon>Spermatophyta</taxon>
        <taxon>Magnoliopsida</taxon>
        <taxon>eudicotyledons</taxon>
        <taxon>Gunneridae</taxon>
        <taxon>Pentapetalae</taxon>
        <taxon>asterids</taxon>
        <taxon>lamiids</taxon>
        <taxon>Solanales</taxon>
        <taxon>Convolvulaceae</taxon>
        <taxon>Cuscuteae</taxon>
        <taxon>Cuscuta</taxon>
        <taxon>Cuscuta subgen. Grammica</taxon>
        <taxon>Cuscuta sect. Cleistogrammica</taxon>
    </lineage>
</organism>
<sequence length="528" mass="59235">MEESIQKIFEQHQEGMNRQLLEHQRSMDEQFRSFTSLLHKLQSSNVSTKTAVGSSPMHTEGRHPFSFNPRIELPLFMGGNQKVTLASIHLEGRAKIWFEGYGRARPIVDWEDFIVDLYARFKDDKHVCSRFSNDADHKSLLNHPASTSSPLITQEPFGRWSDVHVDGLETYQGHTSMVKSFSVNNVSLFESSADNPVQKDSSYLKLEFQVSRKTTLIPVDCSHLVEHLSSESCDDSDVAKRDKREIVKANASEEHKSMAKLESVARTNSAESSQYSNSKVQFPPQGNPRSISFAIGGEIMANGLDYYCGNPFEWGHKCERKGIQPFLVELLGKKMVDQFEIPGWAARAGSATSISIHTLPENSGCQIMRMTGFVGKRALQFLIDLGGTHSFGVNMMLIKLGFYPKFSRALRITVTTGYNIQGTSVCKNIIGVLQNGSKEALPVLFKLLNEYVRVQVLQTPAGLPPNRSTFGPGISLKEGSHLVTLIPYKHSQSDEAHSQEICKVSVNCSRPIQILDQIRIRRRNTTRR</sequence>
<evidence type="ECO:0000313" key="1">
    <source>
        <dbReference type="EMBL" id="VFQ86058.1"/>
    </source>
</evidence>
<protein>
    <recommendedName>
        <fullName evidence="3">Retrotransposon gag domain-containing protein</fullName>
    </recommendedName>
</protein>
<evidence type="ECO:0008006" key="3">
    <source>
        <dbReference type="Google" id="ProtNLM"/>
    </source>
</evidence>
<dbReference type="AlphaFoldDB" id="A0A484MD51"/>
<name>A0A484MD51_9ASTE</name>
<keyword evidence="2" id="KW-1185">Reference proteome</keyword>
<evidence type="ECO:0000313" key="2">
    <source>
        <dbReference type="Proteomes" id="UP000595140"/>
    </source>
</evidence>
<dbReference type="EMBL" id="OOIL02003056">
    <property type="protein sequence ID" value="VFQ86058.1"/>
    <property type="molecule type" value="Genomic_DNA"/>
</dbReference>
<dbReference type="OrthoDB" id="1226041at2759"/>
<gene>
    <name evidence="1" type="ORF">CCAM_LOCUS27834</name>
</gene>
<dbReference type="Proteomes" id="UP000595140">
    <property type="component" value="Unassembled WGS sequence"/>
</dbReference>